<protein>
    <recommendedName>
        <fullName evidence="3">GAF domain-containing protein</fullName>
    </recommendedName>
</protein>
<accession>A0ABU1JGB4</accession>
<evidence type="ECO:0000313" key="1">
    <source>
        <dbReference type="EMBL" id="MDR6287656.1"/>
    </source>
</evidence>
<dbReference type="SUPFAM" id="SSF55781">
    <property type="entry name" value="GAF domain-like"/>
    <property type="match status" value="1"/>
</dbReference>
<comment type="caution">
    <text evidence="1">The sequence shown here is derived from an EMBL/GenBank/DDBJ whole genome shotgun (WGS) entry which is preliminary data.</text>
</comment>
<dbReference type="RefSeq" id="WP_309791521.1">
    <property type="nucleotide sequence ID" value="NZ_JAVDPW010000001.1"/>
</dbReference>
<dbReference type="Gene3D" id="3.30.450.40">
    <property type="match status" value="1"/>
</dbReference>
<dbReference type="InterPro" id="IPR029016">
    <property type="entry name" value="GAF-like_dom_sf"/>
</dbReference>
<sequence>MTDPTKPAGLGDPAVAAAVAALIAAQAAPGQPGTLFRTADDAYRAVVGHRLFTIMALRAETAEAERIYTNDPVAYPVTGRKPMHQDRWSAQVIGRREVFLGRTLAEIAEVFPDYELIASLGCGAVLNFPIVYDDRVLGTINVLDAEGHYDEAAIDRGRWLAPFLAPALLTD</sequence>
<evidence type="ECO:0008006" key="3">
    <source>
        <dbReference type="Google" id="ProtNLM"/>
    </source>
</evidence>
<proteinExistence type="predicted"/>
<organism evidence="1 2">
    <name type="scientific">Inquilinus ginsengisoli</name>
    <dbReference type="NCBI Taxonomy" id="363840"/>
    <lineage>
        <taxon>Bacteria</taxon>
        <taxon>Pseudomonadati</taxon>
        <taxon>Pseudomonadota</taxon>
        <taxon>Alphaproteobacteria</taxon>
        <taxon>Rhodospirillales</taxon>
        <taxon>Rhodospirillaceae</taxon>
        <taxon>Inquilinus</taxon>
    </lineage>
</organism>
<dbReference type="Proteomes" id="UP001262410">
    <property type="component" value="Unassembled WGS sequence"/>
</dbReference>
<reference evidence="1 2" key="1">
    <citation type="submission" date="2023-07" db="EMBL/GenBank/DDBJ databases">
        <title>Sorghum-associated microbial communities from plants grown in Nebraska, USA.</title>
        <authorList>
            <person name="Schachtman D."/>
        </authorList>
    </citation>
    <scope>NUCLEOTIDE SEQUENCE [LARGE SCALE GENOMIC DNA]</scope>
    <source>
        <strain evidence="1 2">584</strain>
    </source>
</reference>
<gene>
    <name evidence="1" type="ORF">E9232_000155</name>
</gene>
<keyword evidence="2" id="KW-1185">Reference proteome</keyword>
<evidence type="ECO:0000313" key="2">
    <source>
        <dbReference type="Proteomes" id="UP001262410"/>
    </source>
</evidence>
<name>A0ABU1JGB4_9PROT</name>
<dbReference type="EMBL" id="JAVDPW010000001">
    <property type="protein sequence ID" value="MDR6287656.1"/>
    <property type="molecule type" value="Genomic_DNA"/>
</dbReference>